<gene>
    <name evidence="2" type="ORF">CDD82_2792</name>
</gene>
<keyword evidence="1" id="KW-0472">Membrane</keyword>
<proteinExistence type="predicted"/>
<comment type="caution">
    <text evidence="2">The sequence shown here is derived from an EMBL/GenBank/DDBJ whole genome shotgun (WGS) entry which is preliminary data.</text>
</comment>
<dbReference type="Proteomes" id="UP000224854">
    <property type="component" value="Unassembled WGS sequence"/>
</dbReference>
<feature type="transmembrane region" description="Helical" evidence="1">
    <location>
        <begin position="106"/>
        <end position="128"/>
    </location>
</feature>
<organism evidence="2 3">
    <name type="scientific">Ophiocordyceps australis</name>
    <dbReference type="NCBI Taxonomy" id="1399860"/>
    <lineage>
        <taxon>Eukaryota</taxon>
        <taxon>Fungi</taxon>
        <taxon>Dikarya</taxon>
        <taxon>Ascomycota</taxon>
        <taxon>Pezizomycotina</taxon>
        <taxon>Sordariomycetes</taxon>
        <taxon>Hypocreomycetidae</taxon>
        <taxon>Hypocreales</taxon>
        <taxon>Ophiocordycipitaceae</taxon>
        <taxon>Ophiocordyceps</taxon>
    </lineage>
</organism>
<evidence type="ECO:0000256" key="1">
    <source>
        <dbReference type="SAM" id="Phobius"/>
    </source>
</evidence>
<evidence type="ECO:0000313" key="3">
    <source>
        <dbReference type="Proteomes" id="UP000224854"/>
    </source>
</evidence>
<keyword evidence="1" id="KW-1133">Transmembrane helix</keyword>
<name>A0A2C5XTF5_9HYPO</name>
<evidence type="ECO:0000313" key="2">
    <source>
        <dbReference type="EMBL" id="PHH58673.1"/>
    </source>
</evidence>
<dbReference type="EMBL" id="NJEU01002060">
    <property type="protein sequence ID" value="PHH58673.1"/>
    <property type="molecule type" value="Genomic_DNA"/>
</dbReference>
<dbReference type="AlphaFoldDB" id="A0A2C5XTF5"/>
<protein>
    <submittedName>
        <fullName evidence="2">Uncharacterized protein</fullName>
    </submittedName>
</protein>
<keyword evidence="1" id="KW-0812">Transmembrane</keyword>
<sequence length="234" mass="26315">MYNFLKEEESTIDTSKECIRASTFDSVDAEATYASIFFPRVYKEPGSMKGDDSLFEDKINIPVVENAFTVAAFLAVDALASAKPSHNIDFKYDLGVDTLVPAMSPVAMAFMSAQLCLFLGSLLAMALYSALTPRWTLQLDAFAMMRIGAQAAEKFPLLVTRKVQKYSILDETPGWIGGAMPAHDEKHKASQLELGALVSLRGREFYHCYPADDERELRRMKREHNVSRWYQPFC</sequence>
<keyword evidence="3" id="KW-1185">Reference proteome</keyword>
<reference evidence="2 3" key="1">
    <citation type="submission" date="2017-06" db="EMBL/GenBank/DDBJ databases">
        <title>Ant-infecting Ophiocordyceps genomes reveal a high diversity of potential behavioral manipulation genes and a possible major role for enterotoxins.</title>
        <authorList>
            <person name="De Bekker C."/>
            <person name="Evans H.C."/>
            <person name="Brachmann A."/>
            <person name="Hughes D.P."/>
        </authorList>
    </citation>
    <scope>NUCLEOTIDE SEQUENCE [LARGE SCALE GENOMIC DNA]</scope>
    <source>
        <strain evidence="2 3">1348a</strain>
    </source>
</reference>
<accession>A0A2C5XTF5</accession>
<dbReference type="OrthoDB" id="5381672at2759"/>